<comment type="cofactor">
    <cofactor evidence="1">
        <name>pyridoxal 5'-phosphate</name>
        <dbReference type="ChEBI" id="CHEBI:597326"/>
    </cofactor>
</comment>
<dbReference type="PANTHER" id="PTHR10314">
    <property type="entry name" value="CYSTATHIONINE BETA-SYNTHASE"/>
    <property type="match status" value="1"/>
</dbReference>
<evidence type="ECO:0000259" key="4">
    <source>
        <dbReference type="Pfam" id="PF00291"/>
    </source>
</evidence>
<dbReference type="GO" id="GO:0044272">
    <property type="term" value="P:sulfur compound biosynthetic process"/>
    <property type="evidence" value="ECO:0007669"/>
    <property type="project" value="UniProtKB-ARBA"/>
</dbReference>
<dbReference type="SUPFAM" id="SSF53686">
    <property type="entry name" value="Tryptophan synthase beta subunit-like PLP-dependent enzymes"/>
    <property type="match status" value="1"/>
</dbReference>
<dbReference type="EMBL" id="UINC01116784">
    <property type="protein sequence ID" value="SVC88767.1"/>
    <property type="molecule type" value="Genomic_DNA"/>
</dbReference>
<reference evidence="5" key="1">
    <citation type="submission" date="2018-05" db="EMBL/GenBank/DDBJ databases">
        <authorList>
            <person name="Lanie J.A."/>
            <person name="Ng W.-L."/>
            <person name="Kazmierczak K.M."/>
            <person name="Andrzejewski T.M."/>
            <person name="Davidsen T.M."/>
            <person name="Wayne K.J."/>
            <person name="Tettelin H."/>
            <person name="Glass J.I."/>
            <person name="Rusch D."/>
            <person name="Podicherti R."/>
            <person name="Tsui H.-C.T."/>
            <person name="Winkler M.E."/>
        </authorList>
    </citation>
    <scope>NUCLEOTIDE SEQUENCE</scope>
</reference>
<evidence type="ECO:0000256" key="1">
    <source>
        <dbReference type="ARBA" id="ARBA00001933"/>
    </source>
</evidence>
<evidence type="ECO:0000256" key="2">
    <source>
        <dbReference type="ARBA" id="ARBA00007103"/>
    </source>
</evidence>
<sequence length="136" mass="14227">MELSDLDVAESVLDLVGKTPMVQLKRIASSAPCPIIAKIEATNPGGSTKDRVAIAMINAAEKEGLLQPGGTIIEPTSGNTGVGLAIVAAQRGYKCVFVMTDKVSEEKVSLLRAYGSEEVVCPGAVEPDDPNSYYST</sequence>
<accession>A0A382QUY2</accession>
<dbReference type="InterPro" id="IPR001926">
    <property type="entry name" value="TrpB-like_PALP"/>
</dbReference>
<dbReference type="InterPro" id="IPR050214">
    <property type="entry name" value="Cys_Synth/Cystath_Beta-Synth"/>
</dbReference>
<organism evidence="5">
    <name type="scientific">marine metagenome</name>
    <dbReference type="NCBI Taxonomy" id="408172"/>
    <lineage>
        <taxon>unclassified sequences</taxon>
        <taxon>metagenomes</taxon>
        <taxon>ecological metagenomes</taxon>
    </lineage>
</organism>
<name>A0A382QUY2_9ZZZZ</name>
<dbReference type="GO" id="GO:0009069">
    <property type="term" value="P:serine family amino acid metabolic process"/>
    <property type="evidence" value="ECO:0007669"/>
    <property type="project" value="UniProtKB-ARBA"/>
</dbReference>
<feature type="non-terminal residue" evidence="5">
    <location>
        <position position="136"/>
    </location>
</feature>
<comment type="similarity">
    <text evidence="2">Belongs to the cysteine synthase/cystathionine beta-synthase family.</text>
</comment>
<dbReference type="Gene3D" id="3.40.50.1100">
    <property type="match status" value="2"/>
</dbReference>
<feature type="domain" description="Tryptophan synthase beta chain-like PALP" evidence="4">
    <location>
        <begin position="13"/>
        <end position="124"/>
    </location>
</feature>
<gene>
    <name evidence="5" type="ORF">METZ01_LOCUS341621</name>
</gene>
<evidence type="ECO:0000313" key="5">
    <source>
        <dbReference type="EMBL" id="SVC88767.1"/>
    </source>
</evidence>
<evidence type="ECO:0000256" key="3">
    <source>
        <dbReference type="ARBA" id="ARBA00022898"/>
    </source>
</evidence>
<dbReference type="InterPro" id="IPR036052">
    <property type="entry name" value="TrpB-like_PALP_sf"/>
</dbReference>
<protein>
    <recommendedName>
        <fullName evidence="4">Tryptophan synthase beta chain-like PALP domain-containing protein</fullName>
    </recommendedName>
</protein>
<dbReference type="FunFam" id="3.40.50.1100:FF:000003">
    <property type="entry name" value="Cystathionine beta-synthase"/>
    <property type="match status" value="1"/>
</dbReference>
<dbReference type="Pfam" id="PF00291">
    <property type="entry name" value="PALP"/>
    <property type="match status" value="1"/>
</dbReference>
<dbReference type="GO" id="GO:0006534">
    <property type="term" value="P:cysteine metabolic process"/>
    <property type="evidence" value="ECO:0007669"/>
    <property type="project" value="UniProtKB-ARBA"/>
</dbReference>
<dbReference type="AlphaFoldDB" id="A0A382QUY2"/>
<keyword evidence="3" id="KW-0663">Pyridoxal phosphate</keyword>
<proteinExistence type="inferred from homology"/>